<feature type="transmembrane region" description="Helical" evidence="6">
    <location>
        <begin position="103"/>
        <end position="122"/>
    </location>
</feature>
<feature type="transmembrane region" description="Helical" evidence="6">
    <location>
        <begin position="72"/>
        <end position="91"/>
    </location>
</feature>
<feature type="transmembrane region" description="Helical" evidence="6">
    <location>
        <begin position="41"/>
        <end position="60"/>
    </location>
</feature>
<evidence type="ECO:0000256" key="5">
    <source>
        <dbReference type="ARBA" id="ARBA00023136"/>
    </source>
</evidence>
<organism evidence="7 8">
    <name type="scientific">Streptococcus suis R61</name>
    <dbReference type="NCBI Taxonomy" id="996306"/>
    <lineage>
        <taxon>Bacteria</taxon>
        <taxon>Bacillati</taxon>
        <taxon>Bacillota</taxon>
        <taxon>Bacilli</taxon>
        <taxon>Lactobacillales</taxon>
        <taxon>Streptococcaceae</taxon>
        <taxon>Streptococcus</taxon>
    </lineage>
</organism>
<evidence type="ECO:0000256" key="2">
    <source>
        <dbReference type="ARBA" id="ARBA00009142"/>
    </source>
</evidence>
<dbReference type="PANTHER" id="PTHR43701:SF2">
    <property type="entry name" value="MEMBRANE TRANSPORTER PROTEIN YJNA-RELATED"/>
    <property type="match status" value="1"/>
</dbReference>
<feature type="transmembrane region" description="Helical" evidence="6">
    <location>
        <begin position="175"/>
        <end position="195"/>
    </location>
</feature>
<reference evidence="7 8" key="1">
    <citation type="submission" date="2011-03" db="EMBL/GenBank/DDBJ databases">
        <title>Deep-sequencing identification of multiple resistance mechanism for the high antibiotic-resistance strain Streptococcus suis R61.</title>
        <authorList>
            <person name="Hu P."/>
            <person name="Yang M."/>
            <person name="Jin M."/>
            <person name="Xiao J."/>
        </authorList>
    </citation>
    <scope>NUCLEOTIDE SEQUENCE [LARGE SCALE GENOMIC DNA]</scope>
    <source>
        <strain evidence="7 8">R61</strain>
    </source>
</reference>
<name>A0AA87F9H8_STRSU</name>
<evidence type="ECO:0000256" key="1">
    <source>
        <dbReference type="ARBA" id="ARBA00004141"/>
    </source>
</evidence>
<keyword evidence="3 6" id="KW-0812">Transmembrane</keyword>
<accession>A0AA87F9H8</accession>
<dbReference type="Proteomes" id="UP000004014">
    <property type="component" value="Unassembled WGS sequence"/>
</dbReference>
<keyword evidence="5 6" id="KW-0472">Membrane</keyword>
<dbReference type="Pfam" id="PF01925">
    <property type="entry name" value="TauE"/>
    <property type="match status" value="1"/>
</dbReference>
<dbReference type="AlphaFoldDB" id="A0AA87F9H8"/>
<feature type="transmembrane region" description="Helical" evidence="6">
    <location>
        <begin position="7"/>
        <end position="29"/>
    </location>
</feature>
<dbReference type="InterPro" id="IPR051598">
    <property type="entry name" value="TSUP/Inactive_protease-like"/>
</dbReference>
<dbReference type="EMBL" id="AEYY01000012">
    <property type="protein sequence ID" value="EHC03426.1"/>
    <property type="molecule type" value="Genomic_DNA"/>
</dbReference>
<proteinExistence type="inferred from homology"/>
<evidence type="ECO:0000313" key="7">
    <source>
        <dbReference type="EMBL" id="EHC03426.1"/>
    </source>
</evidence>
<dbReference type="InterPro" id="IPR002781">
    <property type="entry name" value="TM_pro_TauE-like"/>
</dbReference>
<dbReference type="RefSeq" id="WP_002940250.1">
    <property type="nucleotide sequence ID" value="NZ_AEYY01000012.1"/>
</dbReference>
<dbReference type="PANTHER" id="PTHR43701">
    <property type="entry name" value="MEMBRANE TRANSPORTER PROTEIN MJ0441-RELATED"/>
    <property type="match status" value="1"/>
</dbReference>
<comment type="similarity">
    <text evidence="2 6">Belongs to the 4-toluene sulfonate uptake permease (TSUP) (TC 2.A.102) family.</text>
</comment>
<feature type="transmembrane region" description="Helical" evidence="6">
    <location>
        <begin position="207"/>
        <end position="225"/>
    </location>
</feature>
<evidence type="ECO:0000256" key="3">
    <source>
        <dbReference type="ARBA" id="ARBA00022692"/>
    </source>
</evidence>
<comment type="caution">
    <text evidence="7">The sequence shown here is derived from an EMBL/GenBank/DDBJ whole genome shotgun (WGS) entry which is preliminary data.</text>
</comment>
<evidence type="ECO:0000313" key="8">
    <source>
        <dbReference type="Proteomes" id="UP000004014"/>
    </source>
</evidence>
<evidence type="ECO:0000256" key="4">
    <source>
        <dbReference type="ARBA" id="ARBA00022989"/>
    </source>
</evidence>
<feature type="transmembrane region" description="Helical" evidence="6">
    <location>
        <begin position="237"/>
        <end position="258"/>
    </location>
</feature>
<feature type="transmembrane region" description="Helical" evidence="6">
    <location>
        <begin position="134"/>
        <end position="155"/>
    </location>
</feature>
<dbReference type="GO" id="GO:0005886">
    <property type="term" value="C:plasma membrane"/>
    <property type="evidence" value="ECO:0007669"/>
    <property type="project" value="UniProtKB-SubCell"/>
</dbReference>
<keyword evidence="4 6" id="KW-1133">Transmembrane helix</keyword>
<sequence>MLQYIIIVLFATMIGAFTGLGGGVIIKPFFDFVGQDGPNAISFYSSTAVFTMSIISIYKQSRKGFKFNVKRLLSISIGSILGGFIGAKAFIQTTQYFTPQKVTLIQSSLLTLTLALILLYTISKSKIPTFQIRNNIATFFIGFFLGSYSVFLGIGGGPLNVALLMLAYSLPIREAAIYSIATIFFSQFSNIFTSIVSREYLNFRMDLIPFIIVAAIIGGYCGTLLNQRAKEKQIEIFYLLLMLALIGTSIINIVNNIYAI</sequence>
<keyword evidence="6" id="KW-1003">Cell membrane</keyword>
<gene>
    <name evidence="7" type="ORF">SSUR61_0018</name>
</gene>
<comment type="subcellular location">
    <subcellularLocation>
        <location evidence="6">Cell membrane</location>
        <topology evidence="6">Multi-pass membrane protein</topology>
    </subcellularLocation>
    <subcellularLocation>
        <location evidence="1">Membrane</location>
        <topology evidence="1">Multi-pass membrane protein</topology>
    </subcellularLocation>
</comment>
<protein>
    <recommendedName>
        <fullName evidence="6">Probable membrane transporter protein</fullName>
    </recommendedName>
</protein>
<evidence type="ECO:0000256" key="6">
    <source>
        <dbReference type="RuleBase" id="RU363041"/>
    </source>
</evidence>